<dbReference type="AlphaFoldDB" id="A0A1D7ZZF8"/>
<organism evidence="1 2">
    <name type="scientific">Limosilactobacillus fermentum</name>
    <name type="common">Lactobacillus fermentum</name>
    <dbReference type="NCBI Taxonomy" id="1613"/>
    <lineage>
        <taxon>Bacteria</taxon>
        <taxon>Bacillati</taxon>
        <taxon>Bacillota</taxon>
        <taxon>Bacilli</taxon>
        <taxon>Lactobacillales</taxon>
        <taxon>Lactobacillaceae</taxon>
        <taxon>Limosilactobacillus</taxon>
    </lineage>
</organism>
<reference evidence="1 2" key="1">
    <citation type="submission" date="2016-09" db="EMBL/GenBank/DDBJ databases">
        <title>Genome Sequence of the Lactobacillus fermentum strain NCC2970 (CNCM I-5068).</title>
        <authorList>
            <person name="Barretto C."/>
            <person name="Ngom-Bru C."/>
            <person name="Genevaz A."/>
            <person name="Fournier C."/>
            <person name="Moine D."/>
            <person name="Kassam M."/>
            <person name="Iltis A."/>
            <person name="Sagory-Zalkind P."/>
            <person name="Faucherand G."/>
            <person name="Descombes P."/>
            <person name="Duboux S."/>
        </authorList>
    </citation>
    <scope>NUCLEOTIDE SEQUENCE [LARGE SCALE GENOMIC DNA]</scope>
    <source>
        <strain evidence="1 2">NCC2970</strain>
    </source>
</reference>
<sequence>MQEEPVLKGTTPLEKELLAGFADRQAVRLRWRNVKRALIDRQGRGEDDEHG</sequence>
<dbReference type="Proteomes" id="UP000094714">
    <property type="component" value="Chromosome"/>
</dbReference>
<evidence type="ECO:0000313" key="1">
    <source>
        <dbReference type="EMBL" id="AOR75236.1"/>
    </source>
</evidence>
<gene>
    <name evidence="1" type="ORF">LACFE_CDS1793</name>
</gene>
<dbReference type="EMBL" id="CP017151">
    <property type="protein sequence ID" value="AOR75236.1"/>
    <property type="molecule type" value="Genomic_DNA"/>
</dbReference>
<evidence type="ECO:0000313" key="2">
    <source>
        <dbReference type="Proteomes" id="UP000094714"/>
    </source>
</evidence>
<accession>A0A1D7ZZF8</accession>
<proteinExistence type="predicted"/>
<dbReference type="PATRIC" id="fig|1613.112.peg.1878"/>
<dbReference type="RefSeq" id="WP_003683109.1">
    <property type="nucleotide sequence ID" value="NZ_CABJBV010000003.1"/>
</dbReference>
<protein>
    <submittedName>
        <fullName evidence="1">Uncharacterized protein</fullName>
    </submittedName>
</protein>
<name>A0A1D7ZZF8_LIMFE</name>